<proteinExistence type="predicted"/>
<organism evidence="2 3">
    <name type="scientific">Desulfosporosinus acididurans</name>
    <dbReference type="NCBI Taxonomy" id="476652"/>
    <lineage>
        <taxon>Bacteria</taxon>
        <taxon>Bacillati</taxon>
        <taxon>Bacillota</taxon>
        <taxon>Clostridia</taxon>
        <taxon>Eubacteriales</taxon>
        <taxon>Desulfitobacteriaceae</taxon>
        <taxon>Desulfosporosinus</taxon>
    </lineage>
</organism>
<dbReference type="EMBL" id="LDZY01000015">
    <property type="protein sequence ID" value="KLU64369.1"/>
    <property type="molecule type" value="Genomic_DNA"/>
</dbReference>
<feature type="domain" description="Glycosyltransferase 2-like" evidence="1">
    <location>
        <begin position="5"/>
        <end position="173"/>
    </location>
</feature>
<dbReference type="Proteomes" id="UP000036356">
    <property type="component" value="Unassembled WGS sequence"/>
</dbReference>
<dbReference type="Gene3D" id="3.90.550.10">
    <property type="entry name" value="Spore Coat Polysaccharide Biosynthesis Protein SpsA, Chain A"/>
    <property type="match status" value="1"/>
</dbReference>
<dbReference type="InterPro" id="IPR029044">
    <property type="entry name" value="Nucleotide-diphossugar_trans"/>
</dbReference>
<dbReference type="SUPFAM" id="SSF53448">
    <property type="entry name" value="Nucleotide-diphospho-sugar transferases"/>
    <property type="match status" value="1"/>
</dbReference>
<gene>
    <name evidence="2" type="ORF">DEAC_c38030</name>
</gene>
<name>A0A0J1FLG9_9FIRM</name>
<dbReference type="PATRIC" id="fig|476652.3.peg.4021"/>
<evidence type="ECO:0000313" key="2">
    <source>
        <dbReference type="EMBL" id="KLU64369.1"/>
    </source>
</evidence>
<dbReference type="GO" id="GO:0044010">
    <property type="term" value="P:single-species biofilm formation"/>
    <property type="evidence" value="ECO:0007669"/>
    <property type="project" value="TreeGrafter"/>
</dbReference>
<dbReference type="STRING" id="476652.DEAC_c38030"/>
<reference evidence="2 3" key="1">
    <citation type="submission" date="2015-06" db="EMBL/GenBank/DDBJ databases">
        <title>Draft genome of the moderately acidophilic sulfate reducer Candidatus Desulfosporosinus acididurans strain M1.</title>
        <authorList>
            <person name="Poehlein A."/>
            <person name="Petzsch P."/>
            <person name="Johnson B.D."/>
            <person name="Schloemann M."/>
            <person name="Daniel R."/>
            <person name="Muehling M."/>
        </authorList>
    </citation>
    <scope>NUCLEOTIDE SEQUENCE [LARGE SCALE GENOMIC DNA]</scope>
    <source>
        <strain evidence="2 3">M1</strain>
    </source>
</reference>
<dbReference type="PANTHER" id="PTHR43685">
    <property type="entry name" value="GLYCOSYLTRANSFERASE"/>
    <property type="match status" value="1"/>
</dbReference>
<dbReference type="AlphaFoldDB" id="A0A0J1FLG9"/>
<sequence length="305" mass="34868">MKIGVIIPIFNPPDIFEEVLDALLVQTVAISQVVLIDSSDMAYENQTFIRSKLDNKIKVIYEKIRPFEFDHGATRNLGAKLLGDSEIAVFLTQDAIIQDNCIEELVTFIERNNLSAAYARQIPRDGCSILERVEREFNYPEGSKINRLQPSTIEEVFFSNTCSAVRLKTFWKLGGFPEKIIFAEDMIFASRLLKAGYSTGYCSEAIVKHSHTIDFKENLKRYFDMGVMHRIFKDELPIRSSTKKGLCFVKKGIGFCLKNQPQDLMGFSINTLAKFIGYQLGKRYLLFPIALNIKLTKNRAYWNSV</sequence>
<dbReference type="Pfam" id="PF00535">
    <property type="entry name" value="Glycos_transf_2"/>
    <property type="match status" value="1"/>
</dbReference>
<dbReference type="InterPro" id="IPR050834">
    <property type="entry name" value="Glycosyltransf_2"/>
</dbReference>
<keyword evidence="2" id="KW-0808">Transferase</keyword>
<comment type="caution">
    <text evidence="2">The sequence shown here is derived from an EMBL/GenBank/DDBJ whole genome shotgun (WGS) entry which is preliminary data.</text>
</comment>
<protein>
    <submittedName>
        <fullName evidence="2">Glycosyl transferase family 2</fullName>
    </submittedName>
</protein>
<evidence type="ECO:0000259" key="1">
    <source>
        <dbReference type="Pfam" id="PF00535"/>
    </source>
</evidence>
<accession>A0A0J1FLG9</accession>
<dbReference type="GO" id="GO:0016740">
    <property type="term" value="F:transferase activity"/>
    <property type="evidence" value="ECO:0007669"/>
    <property type="project" value="UniProtKB-KW"/>
</dbReference>
<dbReference type="PANTHER" id="PTHR43685:SF13">
    <property type="entry name" value="O ANTIGEN BIOSYNTHESIS RHAMNOSYLTRANSFERASE RFBN"/>
    <property type="match status" value="1"/>
</dbReference>
<dbReference type="RefSeq" id="WP_047811575.1">
    <property type="nucleotide sequence ID" value="NZ_LDZY01000015.1"/>
</dbReference>
<keyword evidence="3" id="KW-1185">Reference proteome</keyword>
<dbReference type="InterPro" id="IPR001173">
    <property type="entry name" value="Glyco_trans_2-like"/>
</dbReference>
<evidence type="ECO:0000313" key="3">
    <source>
        <dbReference type="Proteomes" id="UP000036356"/>
    </source>
</evidence>